<evidence type="ECO:0000313" key="10">
    <source>
        <dbReference type="EMBL" id="KWT91959.1"/>
    </source>
</evidence>
<evidence type="ECO:0000259" key="6">
    <source>
        <dbReference type="PROSITE" id="PS50109"/>
    </source>
</evidence>
<dbReference type="RefSeq" id="WP_085051184.1">
    <property type="nucleotide sequence ID" value="NZ_LNQR01000026.1"/>
</dbReference>
<dbReference type="InterPro" id="IPR001789">
    <property type="entry name" value="Sig_transdc_resp-reg_receiver"/>
</dbReference>
<feature type="modified residue" description="4-aspartylphosphate" evidence="4">
    <location>
        <position position="588"/>
    </location>
</feature>
<dbReference type="SUPFAM" id="SSF55785">
    <property type="entry name" value="PYP-like sensor domain (PAS domain)"/>
    <property type="match status" value="2"/>
</dbReference>
<keyword evidence="3 4" id="KW-0597">Phosphoprotein</keyword>
<dbReference type="CDD" id="cd00130">
    <property type="entry name" value="PAS"/>
    <property type="match status" value="1"/>
</dbReference>
<reference evidence="10 11" key="1">
    <citation type="submission" date="2015-11" db="EMBL/GenBank/DDBJ databases">
        <authorList>
            <person name="Lin W."/>
        </authorList>
    </citation>
    <scope>NUCLEOTIDE SEQUENCE [LARGE SCALE GENOMIC DNA]</scope>
    <source>
        <strain evidence="10 11">HCH-1</strain>
    </source>
</reference>
<dbReference type="NCBIfam" id="TIGR00229">
    <property type="entry name" value="sensory_box"/>
    <property type="match status" value="1"/>
</dbReference>
<dbReference type="InterPro" id="IPR035965">
    <property type="entry name" value="PAS-like_dom_sf"/>
</dbReference>
<dbReference type="SMART" id="SM00387">
    <property type="entry name" value="HATPase_c"/>
    <property type="match status" value="1"/>
</dbReference>
<evidence type="ECO:0000256" key="2">
    <source>
        <dbReference type="ARBA" id="ARBA00012438"/>
    </source>
</evidence>
<dbReference type="InterPro" id="IPR000014">
    <property type="entry name" value="PAS"/>
</dbReference>
<protein>
    <recommendedName>
        <fullName evidence="2">histidine kinase</fullName>
        <ecNumber evidence="2">2.7.13.3</ecNumber>
    </recommendedName>
</protein>
<dbReference type="Gene3D" id="3.30.450.20">
    <property type="entry name" value="PAS domain"/>
    <property type="match status" value="2"/>
</dbReference>
<dbReference type="PROSITE" id="PS50110">
    <property type="entry name" value="RESPONSE_REGULATORY"/>
    <property type="match status" value="1"/>
</dbReference>
<keyword evidence="10" id="KW-0808">Transferase</keyword>
<evidence type="ECO:0000259" key="8">
    <source>
        <dbReference type="PROSITE" id="PS50112"/>
    </source>
</evidence>
<dbReference type="EMBL" id="LNQR01000026">
    <property type="protein sequence ID" value="KWT91959.1"/>
    <property type="molecule type" value="Genomic_DNA"/>
</dbReference>
<dbReference type="InterPro" id="IPR003594">
    <property type="entry name" value="HATPase_dom"/>
</dbReference>
<feature type="domain" description="Response regulatory" evidence="7">
    <location>
        <begin position="539"/>
        <end position="653"/>
    </location>
</feature>
<dbReference type="Gene3D" id="3.40.50.2300">
    <property type="match status" value="1"/>
</dbReference>
<dbReference type="SUPFAM" id="SSF47384">
    <property type="entry name" value="Homodimeric domain of signal transducing histidine kinase"/>
    <property type="match status" value="1"/>
</dbReference>
<dbReference type="InterPro" id="IPR004358">
    <property type="entry name" value="Sig_transdc_His_kin-like_C"/>
</dbReference>
<dbReference type="Proteomes" id="UP000060487">
    <property type="component" value="Unassembled WGS sequence"/>
</dbReference>
<dbReference type="Pfam" id="PF13426">
    <property type="entry name" value="PAS_9"/>
    <property type="match status" value="1"/>
</dbReference>
<evidence type="ECO:0000256" key="5">
    <source>
        <dbReference type="SAM" id="Coils"/>
    </source>
</evidence>
<accession>A0ABR5SI47</accession>
<dbReference type="SMART" id="SM00388">
    <property type="entry name" value="HisKA"/>
    <property type="match status" value="1"/>
</dbReference>
<dbReference type="InterPro" id="IPR036890">
    <property type="entry name" value="HATPase_C_sf"/>
</dbReference>
<dbReference type="InterPro" id="IPR000700">
    <property type="entry name" value="PAS-assoc_C"/>
</dbReference>
<dbReference type="PRINTS" id="PR00344">
    <property type="entry name" value="BCTRLSENSOR"/>
</dbReference>
<dbReference type="PANTHER" id="PTHR43065:SF42">
    <property type="entry name" value="TWO-COMPONENT SENSOR PPRA"/>
    <property type="match status" value="1"/>
</dbReference>
<sequence length="655" mass="74056">MEDKTKDEIAELKQLLEQCRRAEQKRHKETKSLLISALESTADGILVVDRKGNVTYYNQKFVDMWQIPDSLLSTKDDAKILSYVLGQLSEPEAFIMKVNELYDKPSESSFDTIEFKDGKIFERYSQSQIMDDDILGRVWSFRDITKAIAAQRKLLKSEKRYRQLVELHHAGICVFDKDDYSIYVNPAMAEMLGYTAGELIGHKPQEFVDESDALLIQEIKETLRAGKMEQRDLKFIKKDGAKLYTMVDLSPIFNDSGVYEGAIAGVIDVSEKRLIEQELRHAQKMESIGQLAGGIAHDFNNIISSVINYVYLIKRKINDITSEELHDFVDEIQASAERASNLTKNLLVFSRKHAFEFNTVNLVHIINGMKVLLINLIGDDIELELSMPDSELHIYADVNQIEMMLMNLAANARDAMVDGGKLGITVQKVKSNERFMKFASVEHTQDYVLLSISDTGMGMANETMIKIFDPFFTTKEVGKGTGLGLSTVYGVVKQHKGYIEVKSELNKGTTFLIYLPLTDNFITNENAVTICDVQHGKGRILIAEDDESLRKVTTRVLTRAGYDVITAGDGEEVVKLYAENTVDLIIMDIIMPKMNGKAAYDKIIAINKDAKVIFVSGYTDVYLENKQIKDENFNYITKPIDVVKLLSVIREVLSK</sequence>
<evidence type="ECO:0000259" key="7">
    <source>
        <dbReference type="PROSITE" id="PS50110"/>
    </source>
</evidence>
<evidence type="ECO:0000259" key="9">
    <source>
        <dbReference type="PROSITE" id="PS50113"/>
    </source>
</evidence>
<dbReference type="SMART" id="SM00448">
    <property type="entry name" value="REC"/>
    <property type="match status" value="1"/>
</dbReference>
<dbReference type="Gene3D" id="1.10.287.130">
    <property type="match status" value="1"/>
</dbReference>
<evidence type="ECO:0000313" key="11">
    <source>
        <dbReference type="Proteomes" id="UP000060487"/>
    </source>
</evidence>
<dbReference type="Pfam" id="PF00512">
    <property type="entry name" value="HisKA"/>
    <property type="match status" value="1"/>
</dbReference>
<feature type="domain" description="Histidine kinase" evidence="6">
    <location>
        <begin position="294"/>
        <end position="519"/>
    </location>
</feature>
<feature type="domain" description="PAS" evidence="8">
    <location>
        <begin position="157"/>
        <end position="227"/>
    </location>
</feature>
<dbReference type="PROSITE" id="PS50113">
    <property type="entry name" value="PAC"/>
    <property type="match status" value="1"/>
</dbReference>
<comment type="catalytic activity">
    <reaction evidence="1">
        <text>ATP + protein L-histidine = ADP + protein N-phospho-L-histidine.</text>
        <dbReference type="EC" id="2.7.13.3"/>
    </reaction>
</comment>
<dbReference type="SUPFAM" id="SSF52172">
    <property type="entry name" value="CheY-like"/>
    <property type="match status" value="1"/>
</dbReference>
<dbReference type="Pfam" id="PF02518">
    <property type="entry name" value="HATPase_c"/>
    <property type="match status" value="1"/>
</dbReference>
<feature type="domain" description="PAC" evidence="9">
    <location>
        <begin position="229"/>
        <end position="281"/>
    </location>
</feature>
<dbReference type="CDD" id="cd00156">
    <property type="entry name" value="REC"/>
    <property type="match status" value="1"/>
</dbReference>
<dbReference type="SUPFAM" id="SSF55874">
    <property type="entry name" value="ATPase domain of HSP90 chaperone/DNA topoisomerase II/histidine kinase"/>
    <property type="match status" value="1"/>
</dbReference>
<evidence type="ECO:0000256" key="1">
    <source>
        <dbReference type="ARBA" id="ARBA00000085"/>
    </source>
</evidence>
<dbReference type="PROSITE" id="PS50112">
    <property type="entry name" value="PAS"/>
    <property type="match status" value="2"/>
</dbReference>
<keyword evidence="11" id="KW-1185">Reference proteome</keyword>
<keyword evidence="10" id="KW-0418">Kinase</keyword>
<keyword evidence="5" id="KW-0175">Coiled coil</keyword>
<evidence type="ECO:0000256" key="3">
    <source>
        <dbReference type="ARBA" id="ARBA00022553"/>
    </source>
</evidence>
<dbReference type="GO" id="GO:0016301">
    <property type="term" value="F:kinase activity"/>
    <property type="evidence" value="ECO:0007669"/>
    <property type="project" value="UniProtKB-KW"/>
</dbReference>
<dbReference type="Pfam" id="PF00072">
    <property type="entry name" value="Response_reg"/>
    <property type="match status" value="1"/>
</dbReference>
<comment type="caution">
    <text evidence="10">The sequence shown here is derived from an EMBL/GenBank/DDBJ whole genome shotgun (WGS) entry which is preliminary data.</text>
</comment>
<feature type="domain" description="PAS" evidence="8">
    <location>
        <begin position="30"/>
        <end position="64"/>
    </location>
</feature>
<feature type="coiled-coil region" evidence="5">
    <location>
        <begin position="2"/>
        <end position="32"/>
    </location>
</feature>
<dbReference type="Gene3D" id="3.30.565.10">
    <property type="entry name" value="Histidine kinase-like ATPase, C-terminal domain"/>
    <property type="match status" value="1"/>
</dbReference>
<organism evidence="10 11">
    <name type="scientific">Candidatus Magnetominusculus xianensis</name>
    <dbReference type="NCBI Taxonomy" id="1748249"/>
    <lineage>
        <taxon>Bacteria</taxon>
        <taxon>Pseudomonadati</taxon>
        <taxon>Nitrospirota</taxon>
        <taxon>Nitrospiria</taxon>
        <taxon>Nitrospirales</taxon>
        <taxon>Nitrospiraceae</taxon>
        <taxon>Candidatus Magnetominusculus</taxon>
    </lineage>
</organism>
<dbReference type="SMART" id="SM00091">
    <property type="entry name" value="PAS"/>
    <property type="match status" value="2"/>
</dbReference>
<name>A0ABR5SI47_9BACT</name>
<proteinExistence type="predicted"/>
<dbReference type="InterPro" id="IPR003661">
    <property type="entry name" value="HisK_dim/P_dom"/>
</dbReference>
<dbReference type="CDD" id="cd00082">
    <property type="entry name" value="HisKA"/>
    <property type="match status" value="1"/>
</dbReference>
<dbReference type="InterPro" id="IPR011006">
    <property type="entry name" value="CheY-like_superfamily"/>
</dbReference>
<dbReference type="Pfam" id="PF12860">
    <property type="entry name" value="PAS_7"/>
    <property type="match status" value="1"/>
</dbReference>
<dbReference type="InterPro" id="IPR005467">
    <property type="entry name" value="His_kinase_dom"/>
</dbReference>
<dbReference type="PROSITE" id="PS50109">
    <property type="entry name" value="HIS_KIN"/>
    <property type="match status" value="1"/>
</dbReference>
<dbReference type="InterPro" id="IPR036097">
    <property type="entry name" value="HisK_dim/P_sf"/>
</dbReference>
<dbReference type="PANTHER" id="PTHR43065">
    <property type="entry name" value="SENSOR HISTIDINE KINASE"/>
    <property type="match status" value="1"/>
</dbReference>
<dbReference type="EC" id="2.7.13.3" evidence="2"/>
<gene>
    <name evidence="10" type="ORF">ASN18_0656</name>
</gene>
<evidence type="ECO:0000256" key="4">
    <source>
        <dbReference type="PROSITE-ProRule" id="PRU00169"/>
    </source>
</evidence>